<sequence>MEQVRTTVRMPSKLLKDIEKVRDPQKFPTLSDFVRQAVEHYVTETRRKSLRDECRRLAEEENLSEFADADLDEYMERMAQAEKGEL</sequence>
<proteinExistence type="predicted"/>
<dbReference type="GO" id="GO:0006355">
    <property type="term" value="P:regulation of DNA-templated transcription"/>
    <property type="evidence" value="ECO:0007669"/>
    <property type="project" value="InterPro"/>
</dbReference>
<dbReference type="CDD" id="cd22231">
    <property type="entry name" value="RHH_NikR_HicB-like"/>
    <property type="match status" value="1"/>
</dbReference>
<dbReference type="InterPro" id="IPR013321">
    <property type="entry name" value="Arc_rbn_hlx_hlx"/>
</dbReference>
<dbReference type="EMBL" id="QFFZ01000021">
    <property type="protein sequence ID" value="TEB10768.1"/>
    <property type="molecule type" value="Genomic_DNA"/>
</dbReference>
<organism evidence="2 3">
    <name type="scientific">Pelotomaculum propionicicum</name>
    <dbReference type="NCBI Taxonomy" id="258475"/>
    <lineage>
        <taxon>Bacteria</taxon>
        <taxon>Bacillati</taxon>
        <taxon>Bacillota</taxon>
        <taxon>Clostridia</taxon>
        <taxon>Eubacteriales</taxon>
        <taxon>Desulfotomaculaceae</taxon>
        <taxon>Pelotomaculum</taxon>
    </lineage>
</organism>
<accession>A0A4Y7RP43</accession>
<dbReference type="AlphaFoldDB" id="A0A4Y7RP43"/>
<reference evidence="2 3" key="1">
    <citation type="journal article" date="2018" name="Environ. Microbiol.">
        <title>Novel energy conservation strategies and behaviour of Pelotomaculum schinkii driving syntrophic propionate catabolism.</title>
        <authorList>
            <person name="Hidalgo-Ahumada C.A.P."/>
            <person name="Nobu M.K."/>
            <person name="Narihiro T."/>
            <person name="Tamaki H."/>
            <person name="Liu W.T."/>
            <person name="Kamagata Y."/>
            <person name="Stams A.J.M."/>
            <person name="Imachi H."/>
            <person name="Sousa D.Z."/>
        </authorList>
    </citation>
    <scope>NUCLEOTIDE SEQUENCE [LARGE SCALE GENOMIC DNA]</scope>
    <source>
        <strain evidence="2 3">MGP</strain>
    </source>
</reference>
<evidence type="ECO:0000313" key="3">
    <source>
        <dbReference type="Proteomes" id="UP000297597"/>
    </source>
</evidence>
<dbReference type="InterPro" id="IPR002145">
    <property type="entry name" value="CopG"/>
</dbReference>
<dbReference type="Pfam" id="PF01402">
    <property type="entry name" value="RHH_1"/>
    <property type="match status" value="1"/>
</dbReference>
<name>A0A4Y7RP43_9FIRM</name>
<dbReference type="InterPro" id="IPR010985">
    <property type="entry name" value="Ribbon_hlx_hlx"/>
</dbReference>
<keyword evidence="3" id="KW-1185">Reference proteome</keyword>
<dbReference type="RefSeq" id="WP_134213927.1">
    <property type="nucleotide sequence ID" value="NZ_QFFZ01000021.1"/>
</dbReference>
<dbReference type="SUPFAM" id="SSF47598">
    <property type="entry name" value="Ribbon-helix-helix"/>
    <property type="match status" value="1"/>
</dbReference>
<evidence type="ECO:0000259" key="1">
    <source>
        <dbReference type="Pfam" id="PF01402"/>
    </source>
</evidence>
<evidence type="ECO:0000313" key="2">
    <source>
        <dbReference type="EMBL" id="TEB10768.1"/>
    </source>
</evidence>
<dbReference type="Proteomes" id="UP000297597">
    <property type="component" value="Unassembled WGS sequence"/>
</dbReference>
<protein>
    <recommendedName>
        <fullName evidence="1">Ribbon-helix-helix protein CopG domain-containing protein</fullName>
    </recommendedName>
</protein>
<dbReference type="Gene3D" id="1.10.1220.10">
    <property type="entry name" value="Met repressor-like"/>
    <property type="match status" value="1"/>
</dbReference>
<feature type="domain" description="Ribbon-helix-helix protein CopG" evidence="1">
    <location>
        <begin position="4"/>
        <end position="44"/>
    </location>
</feature>
<gene>
    <name evidence="2" type="ORF">Pmgp_02083</name>
</gene>
<comment type="caution">
    <text evidence="2">The sequence shown here is derived from an EMBL/GenBank/DDBJ whole genome shotgun (WGS) entry which is preliminary data.</text>
</comment>